<evidence type="ECO:0000313" key="4">
    <source>
        <dbReference type="Proteomes" id="UP001219037"/>
    </source>
</evidence>
<feature type="transmembrane region" description="Helical" evidence="2">
    <location>
        <begin position="208"/>
        <end position="229"/>
    </location>
</feature>
<feature type="transmembrane region" description="Helical" evidence="2">
    <location>
        <begin position="126"/>
        <end position="152"/>
    </location>
</feature>
<feature type="compositionally biased region" description="Polar residues" evidence="1">
    <location>
        <begin position="1"/>
        <end position="10"/>
    </location>
</feature>
<keyword evidence="2" id="KW-0812">Transmembrane</keyword>
<proteinExistence type="predicted"/>
<protein>
    <submittedName>
        <fullName evidence="3">Uncharacterized protein</fullName>
    </submittedName>
</protein>
<evidence type="ECO:0000256" key="2">
    <source>
        <dbReference type="SAM" id="Phobius"/>
    </source>
</evidence>
<accession>A0ABY8H3R0</accession>
<feature type="transmembrane region" description="Helical" evidence="2">
    <location>
        <begin position="175"/>
        <end position="201"/>
    </location>
</feature>
<evidence type="ECO:0000313" key="3">
    <source>
        <dbReference type="EMBL" id="WFP15770.1"/>
    </source>
</evidence>
<reference evidence="3 4" key="1">
    <citation type="submission" date="2023-04" db="EMBL/GenBank/DDBJ databases">
        <title>Funneling lignin-derived compounds into biodiesel using alkali-halophilic Citricoccus sp. P2.</title>
        <authorList>
            <person name="Luo C.-B."/>
        </authorList>
    </citation>
    <scope>NUCLEOTIDE SEQUENCE [LARGE SCALE GENOMIC DNA]</scope>
    <source>
        <strain evidence="3 4">P2</strain>
    </source>
</reference>
<sequence>MNATVTNNNHSRTDHTDHTVVAASAPGQRPEQRSSFARVPAAFRLQFAVPSTLIWVPLMVMGLSWAIGVGILLMIDAQIDDRNPIEDPLIAPGAAQATIWCLAFMAAYAASHTFPFSMALSYSRRVYVLGAFLAFGLVSVGFGAFVALGAVIERLTDGLGRHVYVFDAPVFTDSAGILGVSVLGAVLCLFFMLFGFFWAILYRRVSLVNLWIVMIGVVLVLLAWVAVVTLQEGWMSVWLWFLDQTTLTLAAWFGLGVVLLAVLNYALIRKATI</sequence>
<gene>
    <name evidence="3" type="ORF">P8192_10220</name>
</gene>
<feature type="region of interest" description="Disordered" evidence="1">
    <location>
        <begin position="1"/>
        <end position="33"/>
    </location>
</feature>
<feature type="transmembrane region" description="Helical" evidence="2">
    <location>
        <begin position="53"/>
        <end position="75"/>
    </location>
</feature>
<keyword evidence="2" id="KW-0472">Membrane</keyword>
<dbReference type="RefSeq" id="WP_278156785.1">
    <property type="nucleotide sequence ID" value="NZ_CP121252.1"/>
</dbReference>
<feature type="transmembrane region" description="Helical" evidence="2">
    <location>
        <begin position="249"/>
        <end position="268"/>
    </location>
</feature>
<dbReference type="EMBL" id="CP121252">
    <property type="protein sequence ID" value="WFP15770.1"/>
    <property type="molecule type" value="Genomic_DNA"/>
</dbReference>
<organism evidence="3 4">
    <name type="scientific">Citricoccus muralis</name>
    <dbReference type="NCBI Taxonomy" id="169134"/>
    <lineage>
        <taxon>Bacteria</taxon>
        <taxon>Bacillati</taxon>
        <taxon>Actinomycetota</taxon>
        <taxon>Actinomycetes</taxon>
        <taxon>Micrococcales</taxon>
        <taxon>Micrococcaceae</taxon>
        <taxon>Citricoccus</taxon>
    </lineage>
</organism>
<keyword evidence="2" id="KW-1133">Transmembrane helix</keyword>
<evidence type="ECO:0000256" key="1">
    <source>
        <dbReference type="SAM" id="MobiDB-lite"/>
    </source>
</evidence>
<feature type="transmembrane region" description="Helical" evidence="2">
    <location>
        <begin position="95"/>
        <end position="114"/>
    </location>
</feature>
<dbReference type="Proteomes" id="UP001219037">
    <property type="component" value="Chromosome"/>
</dbReference>
<keyword evidence="4" id="KW-1185">Reference proteome</keyword>
<name>A0ABY8H3R0_9MICC</name>